<gene>
    <name evidence="3" type="ORF">X798_03941</name>
</gene>
<organism evidence="3 4">
    <name type="scientific">Onchocerca flexuosa</name>
    <dbReference type="NCBI Taxonomy" id="387005"/>
    <lineage>
        <taxon>Eukaryota</taxon>
        <taxon>Metazoa</taxon>
        <taxon>Ecdysozoa</taxon>
        <taxon>Nematoda</taxon>
        <taxon>Chromadorea</taxon>
        <taxon>Rhabditida</taxon>
        <taxon>Spirurina</taxon>
        <taxon>Spiruromorpha</taxon>
        <taxon>Filarioidea</taxon>
        <taxon>Onchocercidae</taxon>
        <taxon>Onchocerca</taxon>
    </lineage>
</organism>
<dbReference type="GO" id="GO:0034551">
    <property type="term" value="P:mitochondrial respiratory chain complex III assembly"/>
    <property type="evidence" value="ECO:0007669"/>
    <property type="project" value="TreeGrafter"/>
</dbReference>
<dbReference type="PANTHER" id="PTHR12184:SF1">
    <property type="entry name" value="UBIQUINOL-CYTOCHROME-C REDUCTASE COMPLEX ASSEMBLY FACTOR 1"/>
    <property type="match status" value="1"/>
</dbReference>
<dbReference type="GO" id="GO:0005739">
    <property type="term" value="C:mitochondrion"/>
    <property type="evidence" value="ECO:0007669"/>
    <property type="project" value="TreeGrafter"/>
</dbReference>
<dbReference type="OrthoDB" id="4007at2759"/>
<reference evidence="3 4" key="1">
    <citation type="submission" date="2015-12" db="EMBL/GenBank/DDBJ databases">
        <title>Draft genome of the nematode, Onchocerca flexuosa.</title>
        <authorList>
            <person name="Mitreva M."/>
        </authorList>
    </citation>
    <scope>NUCLEOTIDE SEQUENCE [LARGE SCALE GENOMIC DNA]</scope>
    <source>
        <strain evidence="3">Red Deer</strain>
    </source>
</reference>
<dbReference type="AlphaFoldDB" id="A0A238BUI5"/>
<evidence type="ECO:0000259" key="2">
    <source>
        <dbReference type="Pfam" id="PF03981"/>
    </source>
</evidence>
<dbReference type="PANTHER" id="PTHR12184">
    <property type="entry name" value="UBIQUINOL-CYTOCHROME C REDUCTASE COMPLEX ASSEMBLY FACTOR 1 FAMILY MEMBER"/>
    <property type="match status" value="1"/>
</dbReference>
<keyword evidence="4" id="KW-1185">Reference proteome</keyword>
<evidence type="ECO:0000313" key="3">
    <source>
        <dbReference type="EMBL" id="OZC09011.1"/>
    </source>
</evidence>
<accession>A0A238BUI5</accession>
<name>A0A238BUI5_9BILA</name>
<comment type="similarity">
    <text evidence="1">Belongs to the CBP3 family.</text>
</comment>
<dbReference type="Pfam" id="PF03981">
    <property type="entry name" value="Ubiq_cyt_C_chap"/>
    <property type="match status" value="1"/>
</dbReference>
<evidence type="ECO:0000256" key="1">
    <source>
        <dbReference type="ARBA" id="ARBA00006407"/>
    </source>
</evidence>
<proteinExistence type="inferred from homology"/>
<dbReference type="EMBL" id="KZ269998">
    <property type="protein sequence ID" value="OZC09011.1"/>
    <property type="molecule type" value="Genomic_DNA"/>
</dbReference>
<sequence length="362" mass="42698">MIRKVPLVWKCVSPAVFSEIGFHSTNGCKYLWNSLQVPIRWCSNETIFKVPKKILWDESFEKQTRSEPETSSSFQAVEEDEAEDLVDLNNAEPKTLAEATILNQLRIKKLHEMLQYFDEQTKHEKFLKKFSKKWNLKLELRKARSVRPQDQIAYTKEMLANLNHSAAHLYFDCANRFPYLKLCTALCLPDYLSTWYKLTLMHIWMLLVRLQSVLEAAAFIRIRNSIIEIMFDDVDKRLRVVSEELHEMLYHKSDKRRMAGLYLQTFFEYDEGFLSDDTALASALWRNLYMQRSVDPIHLNRAVYYVRGTMAYLDSLSLEEILLQGIENWKIAHPDKKFSDKNVFEMAKNVAPSLMKQKYKHT</sequence>
<dbReference type="InterPro" id="IPR007129">
    <property type="entry name" value="Ubiqinol_cyt_c_chaperone_CPB3"/>
</dbReference>
<protein>
    <submittedName>
        <fullName evidence="3">Ubiquinol-cytochrome C chaperone</fullName>
    </submittedName>
</protein>
<evidence type="ECO:0000313" key="4">
    <source>
        <dbReference type="Proteomes" id="UP000242913"/>
    </source>
</evidence>
<feature type="domain" description="Ubiquinol-cytochrome c chaperone" evidence="2">
    <location>
        <begin position="186"/>
        <end position="326"/>
    </location>
</feature>
<dbReference type="InterPro" id="IPR021150">
    <property type="entry name" value="Ubiq_cyt_c_chap"/>
</dbReference>
<dbReference type="Proteomes" id="UP000242913">
    <property type="component" value="Unassembled WGS sequence"/>
</dbReference>